<dbReference type="Proteomes" id="UP000699462">
    <property type="component" value="Unassembled WGS sequence"/>
</dbReference>
<proteinExistence type="predicted"/>
<organism evidence="1 2">
    <name type="scientific">Paragonimus westermani</name>
    <dbReference type="NCBI Taxonomy" id="34504"/>
    <lineage>
        <taxon>Eukaryota</taxon>
        <taxon>Metazoa</taxon>
        <taxon>Spiralia</taxon>
        <taxon>Lophotrochozoa</taxon>
        <taxon>Platyhelminthes</taxon>
        <taxon>Trematoda</taxon>
        <taxon>Digenea</taxon>
        <taxon>Plagiorchiida</taxon>
        <taxon>Troglotremata</taxon>
        <taxon>Troglotrematidae</taxon>
        <taxon>Paragonimus</taxon>
    </lineage>
</organism>
<accession>A0A8T0DNC6</accession>
<evidence type="ECO:0000313" key="2">
    <source>
        <dbReference type="Proteomes" id="UP000699462"/>
    </source>
</evidence>
<gene>
    <name evidence="1" type="ORF">P879_09087</name>
</gene>
<sequence>MEDILGLPGSFKLWKQLEETIIRRIVFIDLQLVAQPLNTSELDGHKSSQFLRRMLHFAGFTQLEQSSPKEMWFQRLPNDVYNIFSANFRAAVSQLAETTDRLWET</sequence>
<protein>
    <submittedName>
        <fullName evidence="1">Uncharacterized protein</fullName>
    </submittedName>
</protein>
<name>A0A8T0DNC6_9TREM</name>
<dbReference type="AlphaFoldDB" id="A0A8T0DNC6"/>
<evidence type="ECO:0000313" key="1">
    <source>
        <dbReference type="EMBL" id="KAF8568444.1"/>
    </source>
</evidence>
<dbReference type="EMBL" id="JTDF01002781">
    <property type="protein sequence ID" value="KAF8568444.1"/>
    <property type="molecule type" value="Genomic_DNA"/>
</dbReference>
<comment type="caution">
    <text evidence="1">The sequence shown here is derived from an EMBL/GenBank/DDBJ whole genome shotgun (WGS) entry which is preliminary data.</text>
</comment>
<reference evidence="1 2" key="1">
    <citation type="submission" date="2019-07" db="EMBL/GenBank/DDBJ databases">
        <title>Annotation for the trematode Paragonimus westermani.</title>
        <authorList>
            <person name="Choi Y.-J."/>
        </authorList>
    </citation>
    <scope>NUCLEOTIDE SEQUENCE [LARGE SCALE GENOMIC DNA]</scope>
    <source>
        <strain evidence="1">180907_Pwestermani</strain>
    </source>
</reference>
<keyword evidence="2" id="KW-1185">Reference proteome</keyword>